<proteinExistence type="predicted"/>
<comment type="caution">
    <text evidence="1">The sequence shown here is derived from an EMBL/GenBank/DDBJ whole genome shotgun (WGS) entry which is preliminary data.</text>
</comment>
<protein>
    <submittedName>
        <fullName evidence="1">Uncharacterized protein</fullName>
    </submittedName>
</protein>
<accession>A0A1V2THJ9</accession>
<dbReference type="Proteomes" id="UP000188836">
    <property type="component" value="Unassembled WGS sequence"/>
</dbReference>
<organism evidence="1 2">
    <name type="scientific">Nocardia donostiensis</name>
    <dbReference type="NCBI Taxonomy" id="1538463"/>
    <lineage>
        <taxon>Bacteria</taxon>
        <taxon>Bacillati</taxon>
        <taxon>Actinomycetota</taxon>
        <taxon>Actinomycetes</taxon>
        <taxon>Mycobacteriales</taxon>
        <taxon>Nocardiaceae</taxon>
        <taxon>Nocardia</taxon>
    </lineage>
</organism>
<dbReference type="AlphaFoldDB" id="A0A1V2THJ9"/>
<evidence type="ECO:0000313" key="1">
    <source>
        <dbReference type="EMBL" id="ONM48990.1"/>
    </source>
</evidence>
<evidence type="ECO:0000313" key="2">
    <source>
        <dbReference type="Proteomes" id="UP000188836"/>
    </source>
</evidence>
<dbReference type="STRING" id="1538463.B0T36_15705"/>
<dbReference type="EMBL" id="MUMY01000006">
    <property type="protein sequence ID" value="ONM48990.1"/>
    <property type="molecule type" value="Genomic_DNA"/>
</dbReference>
<dbReference type="RefSeq" id="WP_077115967.1">
    <property type="nucleotide sequence ID" value="NZ_LOKT01000010.1"/>
</dbReference>
<sequence length="404" mass="42872">MAGRRRGWFRSSGDDGWIEQARQALTSAFLDMDRRQSVADSATHAAEQIFPEHGLAQRWEPLRARCYGAAEAYLNLTEELDAAERTGVPAGGRGRVDEVVRQLTAAARGVDEYYHGNRARLEEAAAVLAAVPRLAEQVKVAAAAVRGQAAESEFAHYPSVSGAAAAVDEALVTLESLPPDTQAGAVRAASHELDAAAEVLAEALAAAPSRAGAAANALASVATRIAAVRTRAEGIGPAMSALLREFHAASSADLANNERASERDIAAADVALGRARAAAADDNPELALELTTTARTHLAAAEEQVDAVTKRLSVLRAVRANPQEKAEAVRFRLRDAQMLAVGRGLTAEWGSVLDAQVDRIDRITGTLSGRNPDYWAYVTELDAITDFIAGVVERMRREPGSRQG</sequence>
<gene>
    <name evidence="1" type="ORF">B0T46_08535</name>
</gene>
<keyword evidence="2" id="KW-1185">Reference proteome</keyword>
<name>A0A1V2THJ9_9NOCA</name>
<reference evidence="1 2" key="1">
    <citation type="journal article" date="2016" name="Antonie Van Leeuwenhoek">
        <title>Nocardia donostiensis sp. nov., isolated from human respiratory specimens.</title>
        <authorList>
            <person name="Ercibengoa M."/>
            <person name="Bell M."/>
            <person name="Marimon J.M."/>
            <person name="Humrighouse B."/>
            <person name="Klenk H.P."/>
            <person name="Potter G."/>
            <person name="Perez-Trallero E."/>
        </authorList>
    </citation>
    <scope>NUCLEOTIDE SEQUENCE [LARGE SCALE GENOMIC DNA]</scope>
    <source>
        <strain evidence="1 2">X1655</strain>
    </source>
</reference>